<dbReference type="SUPFAM" id="SSF53167">
    <property type="entry name" value="Purine and uridine phosphorylases"/>
    <property type="match status" value="1"/>
</dbReference>
<dbReference type="GO" id="GO:0009116">
    <property type="term" value="P:nucleoside metabolic process"/>
    <property type="evidence" value="ECO:0007669"/>
    <property type="project" value="InterPro"/>
</dbReference>
<dbReference type="GO" id="GO:0003824">
    <property type="term" value="F:catalytic activity"/>
    <property type="evidence" value="ECO:0007669"/>
    <property type="project" value="InterPro"/>
</dbReference>
<dbReference type="CDD" id="cd09008">
    <property type="entry name" value="MTAN"/>
    <property type="match status" value="1"/>
</dbReference>
<dbReference type="Proteomes" id="UP000304947">
    <property type="component" value="Unassembled WGS sequence"/>
</dbReference>
<dbReference type="Gene3D" id="3.40.50.1580">
    <property type="entry name" value="Nucleoside phosphorylase domain"/>
    <property type="match status" value="1"/>
</dbReference>
<dbReference type="InterPro" id="IPR000845">
    <property type="entry name" value="Nucleoside_phosphorylase_d"/>
</dbReference>
<evidence type="ECO:0000313" key="3">
    <source>
        <dbReference type="Proteomes" id="UP000304947"/>
    </source>
</evidence>
<dbReference type="PANTHER" id="PTHR46082:SF11">
    <property type="entry name" value="AAA+ ATPASE DOMAIN-CONTAINING PROTEIN-RELATED"/>
    <property type="match status" value="1"/>
</dbReference>
<organism evidence="2 3">
    <name type="scientific">Aureobasidium pullulans</name>
    <name type="common">Black yeast</name>
    <name type="synonym">Pullularia pullulans</name>
    <dbReference type="NCBI Taxonomy" id="5580"/>
    <lineage>
        <taxon>Eukaryota</taxon>
        <taxon>Fungi</taxon>
        <taxon>Dikarya</taxon>
        <taxon>Ascomycota</taxon>
        <taxon>Pezizomycotina</taxon>
        <taxon>Dothideomycetes</taxon>
        <taxon>Dothideomycetidae</taxon>
        <taxon>Dothideales</taxon>
        <taxon>Saccotheciaceae</taxon>
        <taxon>Aureobasidium</taxon>
    </lineage>
</organism>
<dbReference type="AlphaFoldDB" id="A0A4T0BSD7"/>
<dbReference type="PANTHER" id="PTHR46082">
    <property type="entry name" value="ATP/GTP-BINDING PROTEIN-RELATED"/>
    <property type="match status" value="1"/>
</dbReference>
<comment type="caution">
    <text evidence="2">The sequence shown here is derived from an EMBL/GenBank/DDBJ whole genome shotgun (WGS) entry which is preliminary data.</text>
</comment>
<reference evidence="2 3" key="1">
    <citation type="submission" date="2018-10" db="EMBL/GenBank/DDBJ databases">
        <title>Fifty Aureobasidium pullulans genomes reveal a recombining polyextremotolerant generalist.</title>
        <authorList>
            <person name="Gostincar C."/>
            <person name="Turk M."/>
            <person name="Zajc J."/>
            <person name="Gunde-Cimerman N."/>
        </authorList>
    </citation>
    <scope>NUCLEOTIDE SEQUENCE [LARGE SCALE GENOMIC DNA]</scope>
    <source>
        <strain evidence="2 3">EXF-3380</strain>
    </source>
</reference>
<sequence length="331" mass="36395">MPINNMSKVTLSRERYTIGVICALFEEKAAMVMMLDEKHESLEQKSGDNNSYTLGKIGQHNVVIACLPGGHQGKAAAATVAVHMMHSFDIKLGLMVGIGGGVPSRTLDIRLGDVVVSIPEGTHGGVVQYDLGKLELDGLHRKGHLDKPPKALLSAITSLREKHVWMEPEFPQHLTAILSNHRMAKRFGFQGAQHDILFESNSFHSRNLNDCDHCVSTFPVVQRADREDDTPRVFYGTILSGDMVMKNGHKRDRIAAAENAICFEMEAAGLMNDFPCLVIRGISDYSDSHKNDRWQPYAAATAAAYAKELLIALSKQEVDELGPAGMAPCFR</sequence>
<protein>
    <submittedName>
        <fullName evidence="2">Purine and uridine phosphorylase</fullName>
    </submittedName>
</protein>
<name>A0A4T0BSD7_AURPU</name>
<dbReference type="Pfam" id="PF01048">
    <property type="entry name" value="PNP_UDP_1"/>
    <property type="match status" value="1"/>
</dbReference>
<dbReference type="EMBL" id="QZBU01002608">
    <property type="protein sequence ID" value="TIA34522.1"/>
    <property type="molecule type" value="Genomic_DNA"/>
</dbReference>
<evidence type="ECO:0000259" key="1">
    <source>
        <dbReference type="Pfam" id="PF01048"/>
    </source>
</evidence>
<dbReference type="InterPro" id="IPR035994">
    <property type="entry name" value="Nucleoside_phosphorylase_sf"/>
</dbReference>
<feature type="domain" description="Nucleoside phosphorylase" evidence="1">
    <location>
        <begin position="17"/>
        <end position="118"/>
    </location>
</feature>
<accession>A0A4T0BSD7</accession>
<evidence type="ECO:0000313" key="2">
    <source>
        <dbReference type="EMBL" id="TIA34522.1"/>
    </source>
</evidence>
<gene>
    <name evidence="2" type="ORF">D6C83_06771</name>
</gene>
<proteinExistence type="predicted"/>
<dbReference type="InterPro" id="IPR053137">
    <property type="entry name" value="NLR-like"/>
</dbReference>